<accession>A0A2U1AY20</accession>
<sequence length="404" mass="45194">MRILQVHNHYKISAGEDTVFYAEAALLESHGHTVDKFTLSNEDVNSISEKLGAALGVVYNTRSARMIEEKIKAFQPDIIHVHNFFPLISPAVFDVAHKLGVPTVMTLHNYRLICPSAYLHYNGRTHMENVHKTFPLRAILDKAYRNSMFQTASVVLATGVHKLLGTWQQKVDRFITLTQGGSDLFFNSSLKPRREQLVVKPNFTTDLGLGEAERGDHFLFVGRLSPEKGISTLLKATELYPFKLKIIGDGSMREEVERHAATHPNVTYLGYQKLDRVEQELKTAKALIFPSEWMETFGMTIIEAFSTGTPVIAAKIGGAAQLVDDGVNGLHYSPGNAAELAERVHTLTQHPHMARQMGTAARQSYEVRYTPEANYRMLLSIYEDTIRSKNKIAPATQVTEANLS</sequence>
<dbReference type="OrthoDB" id="9787111at2"/>
<dbReference type="InterPro" id="IPR028098">
    <property type="entry name" value="Glyco_trans_4-like_N"/>
</dbReference>
<dbReference type="InterPro" id="IPR050194">
    <property type="entry name" value="Glycosyltransferase_grp1"/>
</dbReference>
<dbReference type="Pfam" id="PF00534">
    <property type="entry name" value="Glycos_transf_1"/>
    <property type="match status" value="1"/>
</dbReference>
<protein>
    <submittedName>
        <fullName evidence="3">Glycosyltransferase involved in cell wall biosynthesis</fullName>
    </submittedName>
</protein>
<dbReference type="InterPro" id="IPR001296">
    <property type="entry name" value="Glyco_trans_1"/>
</dbReference>
<comment type="caution">
    <text evidence="3">The sequence shown here is derived from an EMBL/GenBank/DDBJ whole genome shotgun (WGS) entry which is preliminary data.</text>
</comment>
<evidence type="ECO:0000313" key="4">
    <source>
        <dbReference type="Proteomes" id="UP000245466"/>
    </source>
</evidence>
<dbReference type="GO" id="GO:0016757">
    <property type="term" value="F:glycosyltransferase activity"/>
    <property type="evidence" value="ECO:0007669"/>
    <property type="project" value="InterPro"/>
</dbReference>
<dbReference type="AlphaFoldDB" id="A0A2U1AY20"/>
<evidence type="ECO:0000259" key="2">
    <source>
        <dbReference type="Pfam" id="PF13439"/>
    </source>
</evidence>
<dbReference type="SUPFAM" id="SSF53756">
    <property type="entry name" value="UDP-Glycosyltransferase/glycogen phosphorylase"/>
    <property type="match status" value="1"/>
</dbReference>
<dbReference type="Gene3D" id="3.40.50.2000">
    <property type="entry name" value="Glycogen Phosphorylase B"/>
    <property type="match status" value="2"/>
</dbReference>
<evidence type="ECO:0000259" key="1">
    <source>
        <dbReference type="Pfam" id="PF00534"/>
    </source>
</evidence>
<dbReference type="RefSeq" id="WP_116543247.1">
    <property type="nucleotide sequence ID" value="NZ_QEKI01000005.1"/>
</dbReference>
<proteinExistence type="predicted"/>
<dbReference type="EMBL" id="QEKI01000005">
    <property type="protein sequence ID" value="PVY41320.1"/>
    <property type="molecule type" value="Genomic_DNA"/>
</dbReference>
<evidence type="ECO:0000313" key="3">
    <source>
        <dbReference type="EMBL" id="PVY41320.1"/>
    </source>
</evidence>
<dbReference type="Pfam" id="PF13439">
    <property type="entry name" value="Glyco_transf_4"/>
    <property type="match status" value="1"/>
</dbReference>
<dbReference type="Proteomes" id="UP000245466">
    <property type="component" value="Unassembled WGS sequence"/>
</dbReference>
<reference evidence="3 4" key="1">
    <citation type="submission" date="2018-04" db="EMBL/GenBank/DDBJ databases">
        <title>Genomic Encyclopedia of Type Strains, Phase IV (KMG-IV): sequencing the most valuable type-strain genomes for metagenomic binning, comparative biology and taxonomic classification.</title>
        <authorList>
            <person name="Goeker M."/>
        </authorList>
    </citation>
    <scope>NUCLEOTIDE SEQUENCE [LARGE SCALE GENOMIC DNA]</scope>
    <source>
        <strain evidence="3 4">DSM 100231</strain>
    </source>
</reference>
<dbReference type="CDD" id="cd03801">
    <property type="entry name" value="GT4_PimA-like"/>
    <property type="match status" value="1"/>
</dbReference>
<dbReference type="PANTHER" id="PTHR45947:SF13">
    <property type="entry name" value="TRANSFERASE"/>
    <property type="match status" value="1"/>
</dbReference>
<feature type="domain" description="Glycosyltransferase subfamily 4-like N-terminal" evidence="2">
    <location>
        <begin position="19"/>
        <end position="122"/>
    </location>
</feature>
<dbReference type="PANTHER" id="PTHR45947">
    <property type="entry name" value="SULFOQUINOVOSYL TRANSFERASE SQD2"/>
    <property type="match status" value="1"/>
</dbReference>
<gene>
    <name evidence="3" type="ORF">C8E01_105249</name>
</gene>
<name>A0A2U1AY20_9BACT</name>
<feature type="domain" description="Glycosyl transferase family 1" evidence="1">
    <location>
        <begin position="212"/>
        <end position="363"/>
    </location>
</feature>
<organism evidence="3 4">
    <name type="scientific">Pontibacter virosus</name>
    <dbReference type="NCBI Taxonomy" id="1765052"/>
    <lineage>
        <taxon>Bacteria</taxon>
        <taxon>Pseudomonadati</taxon>
        <taxon>Bacteroidota</taxon>
        <taxon>Cytophagia</taxon>
        <taxon>Cytophagales</taxon>
        <taxon>Hymenobacteraceae</taxon>
        <taxon>Pontibacter</taxon>
    </lineage>
</organism>
<keyword evidence="4" id="KW-1185">Reference proteome</keyword>
<keyword evidence="3" id="KW-0808">Transferase</keyword>